<dbReference type="EMBL" id="JAMQOQ010000006">
    <property type="protein sequence ID" value="MDS0296501.1"/>
    <property type="molecule type" value="Genomic_DNA"/>
</dbReference>
<evidence type="ECO:0000313" key="4">
    <source>
        <dbReference type="Proteomes" id="UP001254813"/>
    </source>
</evidence>
<evidence type="ECO:0000256" key="1">
    <source>
        <dbReference type="SAM" id="MobiDB-lite"/>
    </source>
</evidence>
<dbReference type="Proteomes" id="UP001254813">
    <property type="component" value="Unassembled WGS sequence"/>
</dbReference>
<protein>
    <submittedName>
        <fullName evidence="3">TRAM domain-containing protein</fullName>
    </submittedName>
</protein>
<dbReference type="InterPro" id="IPR012340">
    <property type="entry name" value="NA-bd_OB-fold"/>
</dbReference>
<evidence type="ECO:0000259" key="2">
    <source>
        <dbReference type="PROSITE" id="PS50926"/>
    </source>
</evidence>
<name>A0ABU2G6T8_9EURY</name>
<sequence>MSDCPLADECPRYSERINGMGCQYYGDRAGAEWCNSYEQPIRDLKQQPVKPGEDVVVTVDDIHESGAGVGRTEDGFIVLVDGLLPTTRAVVRIDRVKSNHAKSKKVVERLPTDPDEEDGDVGAAGRGGDGGGDGSDNGEDGDDGGSGSDGGPKRPTALGSRDNFWGS</sequence>
<dbReference type="RefSeq" id="WP_310930510.1">
    <property type="nucleotide sequence ID" value="NZ_JAMQOQ010000006.1"/>
</dbReference>
<dbReference type="SUPFAM" id="SSF50249">
    <property type="entry name" value="Nucleic acid-binding proteins"/>
    <property type="match status" value="1"/>
</dbReference>
<organism evidence="3 4">
    <name type="scientific">Halogeometricum luteum</name>
    <dbReference type="NCBI Taxonomy" id="2950537"/>
    <lineage>
        <taxon>Archaea</taxon>
        <taxon>Methanobacteriati</taxon>
        <taxon>Methanobacteriota</taxon>
        <taxon>Stenosarchaea group</taxon>
        <taxon>Halobacteria</taxon>
        <taxon>Halobacteriales</taxon>
        <taxon>Haloferacaceae</taxon>
        <taxon>Halogeometricum</taxon>
    </lineage>
</organism>
<feature type="compositionally biased region" description="Gly residues" evidence="1">
    <location>
        <begin position="122"/>
        <end position="135"/>
    </location>
</feature>
<gene>
    <name evidence="3" type="ORF">NDI79_20210</name>
</gene>
<evidence type="ECO:0000313" key="3">
    <source>
        <dbReference type="EMBL" id="MDS0296501.1"/>
    </source>
</evidence>
<comment type="caution">
    <text evidence="3">The sequence shown here is derived from an EMBL/GenBank/DDBJ whole genome shotgun (WGS) entry which is preliminary data.</text>
</comment>
<accession>A0ABU2G6T8</accession>
<dbReference type="InterPro" id="IPR002792">
    <property type="entry name" value="TRAM_dom"/>
</dbReference>
<reference evidence="3 4" key="1">
    <citation type="submission" date="2022-06" db="EMBL/GenBank/DDBJ databases">
        <title>Halogeometricum sp. a new haloarchaeum isolate from saline soil.</title>
        <authorList>
            <person name="Strakova D."/>
            <person name="Galisteo C."/>
            <person name="Sanchez-Porro C."/>
            <person name="Ventosa A."/>
        </authorList>
    </citation>
    <scope>NUCLEOTIDE SEQUENCE [LARGE SCALE GENOMIC DNA]</scope>
    <source>
        <strain evidence="4">S3BR25-2</strain>
    </source>
</reference>
<dbReference type="PROSITE" id="PS50926">
    <property type="entry name" value="TRAM"/>
    <property type="match status" value="1"/>
</dbReference>
<feature type="region of interest" description="Disordered" evidence="1">
    <location>
        <begin position="98"/>
        <end position="167"/>
    </location>
</feature>
<keyword evidence="4" id="KW-1185">Reference proteome</keyword>
<proteinExistence type="predicted"/>
<dbReference type="Pfam" id="PF01938">
    <property type="entry name" value="TRAM"/>
    <property type="match status" value="1"/>
</dbReference>
<feature type="domain" description="TRAM" evidence="2">
    <location>
        <begin position="48"/>
        <end position="107"/>
    </location>
</feature>
<dbReference type="Gene3D" id="2.40.50.140">
    <property type="entry name" value="Nucleic acid-binding proteins"/>
    <property type="match status" value="1"/>
</dbReference>